<gene>
    <name evidence="4" type="ORF">KWG56_15505</name>
</gene>
<dbReference type="EMBL" id="CP080034">
    <property type="protein sequence ID" value="QYC09959.1"/>
    <property type="molecule type" value="Genomic_DNA"/>
</dbReference>
<evidence type="ECO:0000259" key="3">
    <source>
        <dbReference type="PROSITE" id="PS51296"/>
    </source>
</evidence>
<dbReference type="PROSITE" id="PS51296">
    <property type="entry name" value="RIESKE"/>
    <property type="match status" value="1"/>
</dbReference>
<dbReference type="PANTHER" id="PTHR21266:SF60">
    <property type="entry name" value="3-KETOSTEROID-9-ALPHA-MONOOXYGENASE, OXYGENASE COMPONENT"/>
    <property type="match status" value="1"/>
</dbReference>
<organism evidence="4 5">
    <name type="scientific">Brevundimonas nasdae</name>
    <dbReference type="NCBI Taxonomy" id="172043"/>
    <lineage>
        <taxon>Bacteria</taxon>
        <taxon>Pseudomonadati</taxon>
        <taxon>Pseudomonadota</taxon>
        <taxon>Alphaproteobacteria</taxon>
        <taxon>Caulobacterales</taxon>
        <taxon>Caulobacteraceae</taxon>
        <taxon>Brevundimonas</taxon>
    </lineage>
</organism>
<keyword evidence="1" id="KW-0560">Oxidoreductase</keyword>
<evidence type="ECO:0000256" key="1">
    <source>
        <dbReference type="ARBA" id="ARBA00023002"/>
    </source>
</evidence>
<keyword evidence="5" id="KW-1185">Reference proteome</keyword>
<evidence type="ECO:0000256" key="2">
    <source>
        <dbReference type="SAM" id="MobiDB-lite"/>
    </source>
</evidence>
<reference evidence="4 5" key="1">
    <citation type="submission" date="2021-07" db="EMBL/GenBank/DDBJ databases">
        <title>Isolation and characterization of bacteria from a gold mining with a capacity of golden bioaccumulation.</title>
        <authorList>
            <person name="Yang X.J."/>
        </authorList>
    </citation>
    <scope>NUCLEOTIDE SEQUENCE [LARGE SCALE GENOMIC DNA]</scope>
    <source>
        <strain evidence="4 5">Au29</strain>
    </source>
</reference>
<evidence type="ECO:0000313" key="4">
    <source>
        <dbReference type="EMBL" id="QYC09959.1"/>
    </source>
</evidence>
<dbReference type="InterPro" id="IPR017941">
    <property type="entry name" value="Rieske_2Fe-2S"/>
</dbReference>
<feature type="domain" description="Rieske" evidence="3">
    <location>
        <begin position="38"/>
        <end position="148"/>
    </location>
</feature>
<feature type="compositionally biased region" description="Low complexity" evidence="2">
    <location>
        <begin position="8"/>
        <end position="20"/>
    </location>
</feature>
<proteinExistence type="predicted"/>
<dbReference type="InterPro" id="IPR050584">
    <property type="entry name" value="Cholesterol_7-desaturase"/>
</dbReference>
<accession>A0ABX8TLF7</accession>
<dbReference type="GO" id="GO:0051213">
    <property type="term" value="F:dioxygenase activity"/>
    <property type="evidence" value="ECO:0007669"/>
    <property type="project" value="UniProtKB-KW"/>
</dbReference>
<dbReference type="CDD" id="cd03469">
    <property type="entry name" value="Rieske_RO_Alpha_N"/>
    <property type="match status" value="1"/>
</dbReference>
<dbReference type="PANTHER" id="PTHR21266">
    <property type="entry name" value="IRON-SULFUR DOMAIN CONTAINING PROTEIN"/>
    <property type="match status" value="1"/>
</dbReference>
<dbReference type="Proteomes" id="UP000824334">
    <property type="component" value="Chromosome"/>
</dbReference>
<dbReference type="RefSeq" id="WP_219352827.1">
    <property type="nucleotide sequence ID" value="NZ_CP080034.1"/>
</dbReference>
<dbReference type="GeneID" id="94376695"/>
<evidence type="ECO:0000313" key="5">
    <source>
        <dbReference type="Proteomes" id="UP000824334"/>
    </source>
</evidence>
<name>A0ABX8TLF7_9CAUL</name>
<sequence>MTADASNAANPTAPQAEAAPSKAGASPFGKGFVTDTWYFAALGRDVVPASLKRYEIMGEPVLIGRTRAGQVYAMRDICPHRAAPLSAGKLVEKPGEGETVECPYHGWRFRTDGVCAAIPSLVEDQAFEANRIRVRSYPVRESQGIVFVWMASDARNPMEPDHEPPVFPGVVGGEAKLVEWMDFDSHIDHAVVGLMDPAHGPYVHQQWWWRSEHSMHEKSKAFAPTDYGWAMVRHAPSSNSRLYKILGGAPATEITFRLPGFRWEHIQVGEKQVLALTCLTPVTDTKTRITQIFWSDHWVFGLAKPFLRMGVVAFLKQDGGMVNLQNEGLRYDPALIWIDDADKQAKWYQQLKREWARSRAEGRAFANPIKPTTLRWKS</sequence>
<feature type="region of interest" description="Disordered" evidence="2">
    <location>
        <begin position="1"/>
        <end position="25"/>
    </location>
</feature>
<protein>
    <submittedName>
        <fullName evidence="4">Aromatic ring-hydroxylating dioxygenase subunit alpha</fullName>
    </submittedName>
</protein>
<dbReference type="Pfam" id="PF00355">
    <property type="entry name" value="Rieske"/>
    <property type="match status" value="1"/>
</dbReference>
<keyword evidence="4" id="KW-0223">Dioxygenase</keyword>